<evidence type="ECO:0000259" key="4">
    <source>
        <dbReference type="PROSITE" id="PS51898"/>
    </source>
</evidence>
<dbReference type="PROSITE" id="PS51898">
    <property type="entry name" value="TYR_RECOMBINASE"/>
    <property type="match status" value="1"/>
</dbReference>
<protein>
    <submittedName>
        <fullName evidence="5">Tyrosine-type recombinase/integrase</fullName>
    </submittedName>
</protein>
<dbReference type="Pfam" id="PF00589">
    <property type="entry name" value="Phage_integrase"/>
    <property type="match status" value="1"/>
</dbReference>
<dbReference type="InterPro" id="IPR002104">
    <property type="entry name" value="Integrase_catalytic"/>
</dbReference>
<evidence type="ECO:0000256" key="2">
    <source>
        <dbReference type="ARBA" id="ARBA00023125"/>
    </source>
</evidence>
<reference evidence="6" key="1">
    <citation type="submission" date="2021-11" db="EMBL/GenBank/DDBJ databases">
        <title>Cultivation dependent microbiological survey of springs from the worlds oldest radium mine currently devoted to the extraction of radon-saturated water.</title>
        <authorList>
            <person name="Kapinusova G."/>
            <person name="Smrhova T."/>
            <person name="Strejcek M."/>
            <person name="Suman J."/>
            <person name="Jani K."/>
            <person name="Pajer P."/>
            <person name="Uhlik O."/>
        </authorList>
    </citation>
    <scope>NUCLEOTIDE SEQUENCE [LARGE SCALE GENOMIC DNA]</scope>
    <source>
        <strain evidence="6">J379</strain>
    </source>
</reference>
<evidence type="ECO:0000313" key="6">
    <source>
        <dbReference type="Proteomes" id="UP001058860"/>
    </source>
</evidence>
<evidence type="ECO:0000256" key="1">
    <source>
        <dbReference type="ARBA" id="ARBA00008857"/>
    </source>
</evidence>
<proteinExistence type="inferred from homology"/>
<dbReference type="PANTHER" id="PTHR30349">
    <property type="entry name" value="PHAGE INTEGRASE-RELATED"/>
    <property type="match status" value="1"/>
</dbReference>
<dbReference type="InterPro" id="IPR050090">
    <property type="entry name" value="Tyrosine_recombinase_XerCD"/>
</dbReference>
<dbReference type="InterPro" id="IPR013762">
    <property type="entry name" value="Integrase-like_cat_sf"/>
</dbReference>
<evidence type="ECO:0000313" key="5">
    <source>
        <dbReference type="EMBL" id="UUY05137.1"/>
    </source>
</evidence>
<keyword evidence="3" id="KW-0233">DNA recombination</keyword>
<dbReference type="InterPro" id="IPR011010">
    <property type="entry name" value="DNA_brk_join_enz"/>
</dbReference>
<feature type="domain" description="Tyr recombinase" evidence="4">
    <location>
        <begin position="51"/>
        <end position="247"/>
    </location>
</feature>
<organism evidence="5 6">
    <name type="scientific">Svornostia abyssi</name>
    <dbReference type="NCBI Taxonomy" id="2898438"/>
    <lineage>
        <taxon>Bacteria</taxon>
        <taxon>Bacillati</taxon>
        <taxon>Actinomycetota</taxon>
        <taxon>Thermoleophilia</taxon>
        <taxon>Solirubrobacterales</taxon>
        <taxon>Baekduiaceae</taxon>
        <taxon>Svornostia</taxon>
    </lineage>
</organism>
<dbReference type="PANTHER" id="PTHR30349:SF41">
    <property type="entry name" value="INTEGRASE_RECOMBINASE PROTEIN MJ0367-RELATED"/>
    <property type="match status" value="1"/>
</dbReference>
<keyword evidence="6" id="KW-1185">Reference proteome</keyword>
<keyword evidence="2" id="KW-0238">DNA-binding</keyword>
<dbReference type="EMBL" id="CP088295">
    <property type="protein sequence ID" value="UUY05137.1"/>
    <property type="molecule type" value="Genomic_DNA"/>
</dbReference>
<sequence>MATLEVSQSRRTGLLMDLKVFLDDVRLHDWAPGLPANATYYRGEIPRVRRRLPRFVDEFVMGQLERDDILDRLPDLTTRTAIVIIIETGLRSIDCLRLPFDPITTDETGAPYLRFYNHKAAKDAVIPISQRVAEQIRRQQRDLCDRFAAPPPFLHPGIRKNPDGKIALTWSTLNRRLQRWLTDCDIRDAADRPVKVTAHQFRHTVGTRMINNEVPMDVVQRMLDHGSPEMTARYATIKDQTLRREWERFQQRIDIRGELIPLPDGPAMSDAAWALENLARAKQTLPNGYCGLPLQQTCPHPNACLTCDSFLTTSEFLPQHRDQLTRTEQLIAQAEADGRRRLIEMNEPVRLNLIRIIDGLDALEDDDGR</sequence>
<dbReference type="SUPFAM" id="SSF56349">
    <property type="entry name" value="DNA breaking-rejoining enzymes"/>
    <property type="match status" value="1"/>
</dbReference>
<comment type="similarity">
    <text evidence="1">Belongs to the 'phage' integrase family.</text>
</comment>
<evidence type="ECO:0000256" key="3">
    <source>
        <dbReference type="ARBA" id="ARBA00023172"/>
    </source>
</evidence>
<gene>
    <name evidence="5" type="ORF">LRS13_06300</name>
</gene>
<dbReference type="Proteomes" id="UP001058860">
    <property type="component" value="Chromosome"/>
</dbReference>
<dbReference type="Gene3D" id="1.10.443.10">
    <property type="entry name" value="Intergrase catalytic core"/>
    <property type="match status" value="1"/>
</dbReference>
<dbReference type="RefSeq" id="WP_353865600.1">
    <property type="nucleotide sequence ID" value="NZ_CP088295.1"/>
</dbReference>
<name>A0ABY5PLD1_9ACTN</name>
<accession>A0ABY5PLD1</accession>